<evidence type="ECO:0000256" key="5">
    <source>
        <dbReference type="ARBA" id="ARBA00023237"/>
    </source>
</evidence>
<keyword evidence="3" id="KW-0732">Signal</keyword>
<evidence type="ECO:0000313" key="8">
    <source>
        <dbReference type="EMBL" id="ADR32687.1"/>
    </source>
</evidence>
<dbReference type="OrthoDB" id="9814535at2"/>
<name>E4TW71_SULKY</name>
<dbReference type="PANTHER" id="PTHR12815">
    <property type="entry name" value="SORTING AND ASSEMBLY MACHINERY SAMM50 PROTEIN FAMILY MEMBER"/>
    <property type="match status" value="1"/>
</dbReference>
<dbReference type="HOGENOM" id="CLU_018618_3_0_7"/>
<dbReference type="Gene3D" id="2.40.160.50">
    <property type="entry name" value="membrane protein fhac: a member of the omp85/tpsb transporter family"/>
    <property type="match status" value="1"/>
</dbReference>
<dbReference type="EMBL" id="CP002355">
    <property type="protein sequence ID" value="ADR32687.1"/>
    <property type="molecule type" value="Genomic_DNA"/>
</dbReference>
<dbReference type="Gene3D" id="3.10.20.310">
    <property type="entry name" value="membrane protein fhac"/>
    <property type="match status" value="3"/>
</dbReference>
<keyword evidence="2" id="KW-0812">Transmembrane</keyword>
<evidence type="ECO:0000313" key="9">
    <source>
        <dbReference type="Proteomes" id="UP000008721"/>
    </source>
</evidence>
<keyword evidence="9" id="KW-1185">Reference proteome</keyword>
<dbReference type="Proteomes" id="UP000008721">
    <property type="component" value="Chromosome"/>
</dbReference>
<dbReference type="eggNOG" id="COG0729">
    <property type="taxonomic scope" value="Bacteria"/>
</dbReference>
<dbReference type="AlphaFoldDB" id="E4TW71"/>
<dbReference type="KEGG" id="sku:Sulku_0019"/>
<organism evidence="8 9">
    <name type="scientific">Sulfuricurvum kujiense (strain ATCC BAA-921 / DSM 16994 / JCM 11577 / YK-1)</name>
    <dbReference type="NCBI Taxonomy" id="709032"/>
    <lineage>
        <taxon>Bacteria</taxon>
        <taxon>Pseudomonadati</taxon>
        <taxon>Campylobacterota</taxon>
        <taxon>Epsilonproteobacteria</taxon>
        <taxon>Campylobacterales</taxon>
        <taxon>Sulfurimonadaceae</taxon>
        <taxon>Sulfuricurvum</taxon>
    </lineage>
</organism>
<reference evidence="8 9" key="1">
    <citation type="journal article" date="2012" name="Stand. Genomic Sci.">
        <title>Complete genome sequence of the sulfur compounds oxidizing chemolithoautotroph Sulfuricurvum kujiense type strain (YK-1(T)).</title>
        <authorList>
            <person name="Han C."/>
            <person name="Kotsyurbenko O."/>
            <person name="Chertkov O."/>
            <person name="Held B."/>
            <person name="Lapidus A."/>
            <person name="Nolan M."/>
            <person name="Lucas S."/>
            <person name="Hammon N."/>
            <person name="Deshpande S."/>
            <person name="Cheng J.F."/>
            <person name="Tapia R."/>
            <person name="Goodwin L.A."/>
            <person name="Pitluck S."/>
            <person name="Liolios K."/>
            <person name="Pagani I."/>
            <person name="Ivanova N."/>
            <person name="Mavromatis K."/>
            <person name="Mikhailova N."/>
            <person name="Pati A."/>
            <person name="Chen A."/>
            <person name="Palaniappan K."/>
            <person name="Land M."/>
            <person name="Hauser L."/>
            <person name="Chang Y.J."/>
            <person name="Jeffries C.D."/>
            <person name="Brambilla E.M."/>
            <person name="Rohde M."/>
            <person name="Spring S."/>
            <person name="Sikorski J."/>
            <person name="Goker M."/>
            <person name="Woyke T."/>
            <person name="Bristow J."/>
            <person name="Eisen J.A."/>
            <person name="Markowitz V."/>
            <person name="Hugenholtz P."/>
            <person name="Kyrpides N.C."/>
            <person name="Klenk H.P."/>
            <person name="Detter J.C."/>
        </authorList>
    </citation>
    <scope>NUCLEOTIDE SEQUENCE [LARGE SCALE GENOMIC DNA]</scope>
    <source>
        <strain evidence="9">ATCC BAA-921 / DSM 16994 / JCM 11577 / YK-1</strain>
    </source>
</reference>
<protein>
    <submittedName>
        <fullName evidence="8">Surface antigen (D15)</fullName>
    </submittedName>
</protein>
<dbReference type="Pfam" id="PF07244">
    <property type="entry name" value="POTRA"/>
    <property type="match status" value="2"/>
</dbReference>
<gene>
    <name evidence="8" type="ordered locus">Sulku_0019</name>
</gene>
<dbReference type="STRING" id="709032.Sulku_0019"/>
<comment type="subcellular location">
    <subcellularLocation>
        <location evidence="1">Membrane</location>
    </subcellularLocation>
</comment>
<sequence>MRYGIVIALFCTALMSTPLPITFSGNEKISSDKLFGVLGLRKPYGIEVWEDQPSIEPIAISQSVSALSSFYKSKGFYHARVTSETNENGVLFKIQENDPILVGTVQINSPLDIKSAVSLHTDELFDQEEFSESKSLIKKRYGEAGYCNAQFNTKAWVDIETNRAYLLFEATPGEACTFGKVSVESTSNIDGNLTASMLRFNEGDPYSVEAIKLSYEALYAQEGISRVIINDNERNGSVVPISLNIEEAERPIRFTAGFGYSSDQGFAAQTGLKHRNFFGDLKTLGLDFRYSQIKQEAAGSFGLPLQNRGLLGVDVGYKNEIFDGYKTESTYQKLTAKYQDTPASAMMGFLFDQVKTYDSKDIATFPDNKLSLISPIGELNYDTRDKPLEPTKGYWLNANFMGSLYTPQLSDASYFKTLLSAAYITSIDEHVFGAKLKWGTLHVYDGAVPSSYRFYAGGMNSNRAYTYRDLGPKNFDGDPIGFSSLTEGAFEYRFPIYQEFRGVLFTDVTFASQNTVPDYAKDGYLGVGAGFRYVTPIGPVAIDFGFDPEDTSQYAIHFRIGELF</sequence>
<evidence type="ECO:0000256" key="4">
    <source>
        <dbReference type="ARBA" id="ARBA00023136"/>
    </source>
</evidence>
<accession>E4TW71</accession>
<dbReference type="Pfam" id="PF01103">
    <property type="entry name" value="Omp85"/>
    <property type="match status" value="1"/>
</dbReference>
<dbReference type="InterPro" id="IPR000184">
    <property type="entry name" value="Bac_surfAg_D15"/>
</dbReference>
<dbReference type="GO" id="GO:0019867">
    <property type="term" value="C:outer membrane"/>
    <property type="evidence" value="ECO:0007669"/>
    <property type="project" value="InterPro"/>
</dbReference>
<evidence type="ECO:0000256" key="2">
    <source>
        <dbReference type="ARBA" id="ARBA00022692"/>
    </source>
</evidence>
<feature type="domain" description="POTRA" evidence="7">
    <location>
        <begin position="112"/>
        <end position="172"/>
    </location>
</feature>
<keyword evidence="5" id="KW-0998">Cell outer membrane</keyword>
<dbReference type="RefSeq" id="WP_013458884.1">
    <property type="nucleotide sequence ID" value="NC_014762.1"/>
</dbReference>
<dbReference type="PANTHER" id="PTHR12815:SF47">
    <property type="entry name" value="TRANSLOCATION AND ASSEMBLY MODULE SUBUNIT TAMA"/>
    <property type="match status" value="1"/>
</dbReference>
<keyword evidence="4" id="KW-0472">Membrane</keyword>
<proteinExistence type="predicted"/>
<evidence type="ECO:0000259" key="6">
    <source>
        <dbReference type="Pfam" id="PF01103"/>
    </source>
</evidence>
<feature type="domain" description="Bacterial surface antigen (D15)" evidence="6">
    <location>
        <begin position="276"/>
        <end position="564"/>
    </location>
</feature>
<evidence type="ECO:0000256" key="1">
    <source>
        <dbReference type="ARBA" id="ARBA00004370"/>
    </source>
</evidence>
<dbReference type="InterPro" id="IPR039910">
    <property type="entry name" value="D15-like"/>
</dbReference>
<evidence type="ECO:0000256" key="3">
    <source>
        <dbReference type="ARBA" id="ARBA00022729"/>
    </source>
</evidence>
<evidence type="ECO:0000259" key="7">
    <source>
        <dbReference type="Pfam" id="PF07244"/>
    </source>
</evidence>
<feature type="domain" description="POTRA" evidence="7">
    <location>
        <begin position="21"/>
        <end position="96"/>
    </location>
</feature>
<dbReference type="InterPro" id="IPR010827">
    <property type="entry name" value="BamA/TamA_POTRA"/>
</dbReference>